<evidence type="ECO:0000256" key="1">
    <source>
        <dbReference type="SAM" id="MobiDB-lite"/>
    </source>
</evidence>
<dbReference type="PANTHER" id="PTHR36736">
    <property type="entry name" value="OS03G0100030 PROTEIN"/>
    <property type="match status" value="1"/>
</dbReference>
<feature type="transmembrane region" description="Helical" evidence="2">
    <location>
        <begin position="309"/>
        <end position="326"/>
    </location>
</feature>
<organism evidence="4 5">
    <name type="scientific">Brassica napus</name>
    <name type="common">Rape</name>
    <dbReference type="NCBI Taxonomy" id="3708"/>
    <lineage>
        <taxon>Eukaryota</taxon>
        <taxon>Viridiplantae</taxon>
        <taxon>Streptophyta</taxon>
        <taxon>Embryophyta</taxon>
        <taxon>Tracheophyta</taxon>
        <taxon>Spermatophyta</taxon>
        <taxon>Magnoliopsida</taxon>
        <taxon>eudicotyledons</taxon>
        <taxon>Gunneridae</taxon>
        <taxon>Pentapetalae</taxon>
        <taxon>rosids</taxon>
        <taxon>malvids</taxon>
        <taxon>Brassicales</taxon>
        <taxon>Brassicaceae</taxon>
        <taxon>Brassiceae</taxon>
        <taxon>Brassica</taxon>
    </lineage>
</organism>
<name>A0ABQ8AAI8_BRANA</name>
<keyword evidence="2" id="KW-1133">Transmembrane helix</keyword>
<feature type="transmembrane region" description="Helical" evidence="2">
    <location>
        <begin position="332"/>
        <end position="352"/>
    </location>
</feature>
<evidence type="ECO:0000259" key="3">
    <source>
        <dbReference type="Pfam" id="PF02517"/>
    </source>
</evidence>
<evidence type="ECO:0000256" key="2">
    <source>
        <dbReference type="SAM" id="Phobius"/>
    </source>
</evidence>
<comment type="caution">
    <text evidence="4">The sequence shown here is derived from an EMBL/GenBank/DDBJ whole genome shotgun (WGS) entry which is preliminary data.</text>
</comment>
<dbReference type="EMBL" id="JAGKQM010000013">
    <property type="protein sequence ID" value="KAH0889503.1"/>
    <property type="molecule type" value="Genomic_DNA"/>
</dbReference>
<protein>
    <recommendedName>
        <fullName evidence="3">CAAX prenyl protease 2/Lysostaphin resistance protein A-like domain-containing protein</fullName>
    </recommendedName>
</protein>
<dbReference type="InterPro" id="IPR003675">
    <property type="entry name" value="Rce1/LyrA-like_dom"/>
</dbReference>
<feature type="region of interest" description="Disordered" evidence="1">
    <location>
        <begin position="454"/>
        <end position="481"/>
    </location>
</feature>
<feature type="transmembrane region" description="Helical" evidence="2">
    <location>
        <begin position="146"/>
        <end position="166"/>
    </location>
</feature>
<dbReference type="Pfam" id="PF02517">
    <property type="entry name" value="Rce1-like"/>
    <property type="match status" value="1"/>
</dbReference>
<feature type="transmembrane region" description="Helical" evidence="2">
    <location>
        <begin position="187"/>
        <end position="208"/>
    </location>
</feature>
<accession>A0ABQ8AAI8</accession>
<proteinExistence type="predicted"/>
<sequence length="481" mass="53276">MELPLLSYTNSASFSRTGLCSYSSSSSSSTSINEFLERRRNLRMIFNGGETSRSVKASAGRSSEGIEKTDGGGARQFAGPAMEVTTLDRGFANSKTVDFPIWDKIGAVVRLTYGIGIYGAMAVAGRFICSVTGIDSSGGFDPSLDALLAGLGYATPPIMALLFILDDEVVKLSPHARAIRDVEDEELRSFFFGMSPWQFILIVVASSVGEELFYRVAVQGALSDMFLRGTQLMTDSRGMASLTGVFPPFVPFSQAFAAVITATLTGSLYFLAASPKDPIYIVAPVLRSRRDDFKKLLSAWYEKRQMKKIYSPLLEGLLALYLGIEWVQTDNILAPMMTHGIYSAVILGNGLWKIHDHRRRLRQRIERIRSESGDQYEILLNTYNGTYAYVLTLVLKLGFKLELHTNETTKGLFVWLPQEIASDAASERRVLRLTPIKSAVAIYVHGRAILASEPESDTEARENVRKREKSTTPEYLSSKRI</sequence>
<keyword evidence="5" id="KW-1185">Reference proteome</keyword>
<dbReference type="PANTHER" id="PTHR36736:SF1">
    <property type="entry name" value="OS03G0100030 PROTEIN"/>
    <property type="match status" value="1"/>
</dbReference>
<evidence type="ECO:0000313" key="4">
    <source>
        <dbReference type="EMBL" id="KAH0889503.1"/>
    </source>
</evidence>
<feature type="compositionally biased region" description="Basic and acidic residues" evidence="1">
    <location>
        <begin position="458"/>
        <end position="471"/>
    </location>
</feature>
<reference evidence="4 5" key="1">
    <citation type="submission" date="2021-05" db="EMBL/GenBank/DDBJ databases">
        <title>Genome Assembly of Synthetic Allotetraploid Brassica napus Reveals Homoeologous Exchanges between Subgenomes.</title>
        <authorList>
            <person name="Davis J.T."/>
        </authorList>
    </citation>
    <scope>NUCLEOTIDE SEQUENCE [LARGE SCALE GENOMIC DNA]</scope>
    <source>
        <strain evidence="5">cv. Da-Ae</strain>
        <tissue evidence="4">Seedling</tissue>
    </source>
</reference>
<evidence type="ECO:0000313" key="5">
    <source>
        <dbReference type="Proteomes" id="UP000824890"/>
    </source>
</evidence>
<gene>
    <name evidence="4" type="ORF">HID58_051932</name>
</gene>
<feature type="transmembrane region" description="Helical" evidence="2">
    <location>
        <begin position="249"/>
        <end position="271"/>
    </location>
</feature>
<feature type="domain" description="CAAX prenyl protease 2/Lysostaphin resistance protein A-like" evidence="3">
    <location>
        <begin position="195"/>
        <end position="344"/>
    </location>
</feature>
<feature type="region of interest" description="Disordered" evidence="1">
    <location>
        <begin position="53"/>
        <end position="73"/>
    </location>
</feature>
<feature type="transmembrane region" description="Helical" evidence="2">
    <location>
        <begin position="111"/>
        <end position="134"/>
    </location>
</feature>
<dbReference type="Proteomes" id="UP000824890">
    <property type="component" value="Unassembled WGS sequence"/>
</dbReference>
<keyword evidence="2" id="KW-0812">Transmembrane</keyword>
<keyword evidence="2" id="KW-0472">Membrane</keyword>